<accession>A0A9W9UPH3</accession>
<evidence type="ECO:0000256" key="3">
    <source>
        <dbReference type="ARBA" id="ARBA00023163"/>
    </source>
</evidence>
<dbReference type="InterPro" id="IPR036864">
    <property type="entry name" value="Zn2-C6_fun-type_DNA-bd_sf"/>
</dbReference>
<reference evidence="7" key="2">
    <citation type="journal article" date="2023" name="IMA Fungus">
        <title>Comparative genomic study of the Penicillium genus elucidates a diverse pangenome and 15 lateral gene transfer events.</title>
        <authorList>
            <person name="Petersen C."/>
            <person name="Sorensen T."/>
            <person name="Nielsen M.R."/>
            <person name="Sondergaard T.E."/>
            <person name="Sorensen J.L."/>
            <person name="Fitzpatrick D.A."/>
            <person name="Frisvad J.C."/>
            <person name="Nielsen K.L."/>
        </authorList>
    </citation>
    <scope>NUCLEOTIDE SEQUENCE</scope>
    <source>
        <strain evidence="7">IBT 35673</strain>
    </source>
</reference>
<evidence type="ECO:0000256" key="2">
    <source>
        <dbReference type="ARBA" id="ARBA00023125"/>
    </source>
</evidence>
<dbReference type="SUPFAM" id="SSF57701">
    <property type="entry name" value="Zn2/Cys6 DNA-binding domain"/>
    <property type="match status" value="1"/>
</dbReference>
<evidence type="ECO:0000259" key="6">
    <source>
        <dbReference type="PROSITE" id="PS50048"/>
    </source>
</evidence>
<gene>
    <name evidence="7" type="ORF">N7452_001411</name>
</gene>
<feature type="region of interest" description="Disordered" evidence="5">
    <location>
        <begin position="139"/>
        <end position="206"/>
    </location>
</feature>
<feature type="compositionally biased region" description="Polar residues" evidence="5">
    <location>
        <begin position="142"/>
        <end position="153"/>
    </location>
</feature>
<comment type="caution">
    <text evidence="7">The sequence shown here is derived from an EMBL/GenBank/DDBJ whole genome shotgun (WGS) entry which is preliminary data.</text>
</comment>
<dbReference type="PROSITE" id="PS50048">
    <property type="entry name" value="ZN2_CY6_FUNGAL_2"/>
    <property type="match status" value="1"/>
</dbReference>
<proteinExistence type="predicted"/>
<dbReference type="Pfam" id="PF00172">
    <property type="entry name" value="Zn_clus"/>
    <property type="match status" value="1"/>
</dbReference>
<protein>
    <submittedName>
        <fullName evidence="7">Fungal-specific transcription factor domain-containing protein</fullName>
    </submittedName>
</protein>
<organism evidence="7 8">
    <name type="scientific">Penicillium brevicompactum</name>
    <dbReference type="NCBI Taxonomy" id="5074"/>
    <lineage>
        <taxon>Eukaryota</taxon>
        <taxon>Fungi</taxon>
        <taxon>Dikarya</taxon>
        <taxon>Ascomycota</taxon>
        <taxon>Pezizomycotina</taxon>
        <taxon>Eurotiomycetes</taxon>
        <taxon>Eurotiomycetidae</taxon>
        <taxon>Eurotiales</taxon>
        <taxon>Aspergillaceae</taxon>
        <taxon>Penicillium</taxon>
    </lineage>
</organism>
<dbReference type="GO" id="GO:0000981">
    <property type="term" value="F:DNA-binding transcription factor activity, RNA polymerase II-specific"/>
    <property type="evidence" value="ECO:0007669"/>
    <property type="project" value="InterPro"/>
</dbReference>
<dbReference type="CDD" id="cd00067">
    <property type="entry name" value="GAL4"/>
    <property type="match status" value="1"/>
</dbReference>
<evidence type="ECO:0000256" key="5">
    <source>
        <dbReference type="SAM" id="MobiDB-lite"/>
    </source>
</evidence>
<dbReference type="PANTHER" id="PTHR31069">
    <property type="entry name" value="OLEATE-ACTIVATED TRANSCRIPTION FACTOR 1-RELATED"/>
    <property type="match status" value="1"/>
</dbReference>
<dbReference type="EMBL" id="JAPZBQ010000001">
    <property type="protein sequence ID" value="KAJ5352437.1"/>
    <property type="molecule type" value="Genomic_DNA"/>
</dbReference>
<dbReference type="InterPro" id="IPR021858">
    <property type="entry name" value="Fun_TF"/>
</dbReference>
<evidence type="ECO:0000256" key="4">
    <source>
        <dbReference type="ARBA" id="ARBA00023242"/>
    </source>
</evidence>
<name>A0A9W9UPH3_PENBR</name>
<dbReference type="GO" id="GO:0003677">
    <property type="term" value="F:DNA binding"/>
    <property type="evidence" value="ECO:0007669"/>
    <property type="project" value="UniProtKB-KW"/>
</dbReference>
<evidence type="ECO:0000313" key="8">
    <source>
        <dbReference type="Proteomes" id="UP001147695"/>
    </source>
</evidence>
<reference evidence="7" key="1">
    <citation type="submission" date="2022-12" db="EMBL/GenBank/DDBJ databases">
        <authorList>
            <person name="Petersen C."/>
        </authorList>
    </citation>
    <scope>NUCLEOTIDE SEQUENCE</scope>
    <source>
        <strain evidence="7">IBT 35673</strain>
    </source>
</reference>
<keyword evidence="1" id="KW-0805">Transcription regulation</keyword>
<keyword evidence="2" id="KW-0238">DNA-binding</keyword>
<feature type="compositionally biased region" description="Polar residues" evidence="5">
    <location>
        <begin position="185"/>
        <end position="206"/>
    </location>
</feature>
<dbReference type="Pfam" id="PF11951">
    <property type="entry name" value="Fungal_trans_2"/>
    <property type="match status" value="1"/>
</dbReference>
<dbReference type="AlphaFoldDB" id="A0A9W9UPH3"/>
<sequence length="698" mass="78554">MTPRNRSLTGCSTCRLRRLKCDEARPGCQLCRIFGVPCPGYQGQLQWTQLNDDEPLDRVFRRPLFSEPRRFAKHLLSCAELEQETMSQKITDSLERQSVNAALEMVDCQPYSSGAIQLQNFSQGPFGVLNLSTDKSPLIGSMESNPSSATAASPRNVMPSPSLAVSQLENPSPEISTPAPFPPSLNLQGNDNSPDRTSNLERTSASYSYSTPEEFISTISSLFTSPPLIAPLTTSIPKQPHLIPERAPHLIRHFSHHVRSMSYPLKGRKLCPWQTIHLPRAEQAYAELLVHGVASHTGLALFYSLLAASCFQLFTTEDHSLDYETEGNEYMQLSNYHLEKSIRMEVNCLGKTKYKELLLALLSMVMLEIRCGNYTKAQNLLVESECLIRKRGLPKAHKSLKVRTLHHIYAFTRIMAESTCGCALMEICPTRPSIRLASNETALGLPRSFRVAEESTISDLDATLEKSSHVGIGDIHLEILGVWKESLFPEIYGLPESLIGLLSQTVRLANEQELLHRDTTVDVDLVLNLNKRTKTLEHQVLSWKPDSKPPRSRLDPIMRNSPHMETIEERYMSLAVHHALILFYYRRMHNMNALILQDTVRKVLGFIRQVEESCGPSDNVRVMLLWPAFIAGCEALESELQTGLMDWISSTGSRFSIPAFTAAANVVERVWKARKDGMDYTISWFNVMENDRCPILAL</sequence>
<feature type="domain" description="Zn(2)-C6 fungal-type" evidence="6">
    <location>
        <begin position="10"/>
        <end position="38"/>
    </location>
</feature>
<dbReference type="PROSITE" id="PS00463">
    <property type="entry name" value="ZN2_CY6_FUNGAL_1"/>
    <property type="match status" value="1"/>
</dbReference>
<keyword evidence="3" id="KW-0804">Transcription</keyword>
<dbReference type="InterPro" id="IPR050675">
    <property type="entry name" value="OAF3"/>
</dbReference>
<dbReference type="Proteomes" id="UP001147695">
    <property type="component" value="Unassembled WGS sequence"/>
</dbReference>
<evidence type="ECO:0000313" key="7">
    <source>
        <dbReference type="EMBL" id="KAJ5352437.1"/>
    </source>
</evidence>
<dbReference type="SMART" id="SM00066">
    <property type="entry name" value="GAL4"/>
    <property type="match status" value="1"/>
</dbReference>
<feature type="compositionally biased region" description="Polar residues" evidence="5">
    <location>
        <begin position="163"/>
        <end position="175"/>
    </location>
</feature>
<evidence type="ECO:0000256" key="1">
    <source>
        <dbReference type="ARBA" id="ARBA00023015"/>
    </source>
</evidence>
<keyword evidence="4" id="KW-0539">Nucleus</keyword>
<dbReference type="PANTHER" id="PTHR31069:SF32">
    <property type="entry name" value="ARGININE METABOLISM REGULATION PROTEIN II"/>
    <property type="match status" value="1"/>
</dbReference>
<dbReference type="GO" id="GO:0008270">
    <property type="term" value="F:zinc ion binding"/>
    <property type="evidence" value="ECO:0007669"/>
    <property type="project" value="InterPro"/>
</dbReference>
<dbReference type="InterPro" id="IPR001138">
    <property type="entry name" value="Zn2Cys6_DnaBD"/>
</dbReference>
<dbReference type="Gene3D" id="4.10.240.10">
    <property type="entry name" value="Zn(2)-C6 fungal-type DNA-binding domain"/>
    <property type="match status" value="1"/>
</dbReference>